<comment type="caution">
    <text evidence="1">The sequence shown here is derived from an EMBL/GenBank/DDBJ whole genome shotgun (WGS) entry which is preliminary data.</text>
</comment>
<gene>
    <name evidence="1" type="ORF">GCM10009798_33290</name>
</gene>
<evidence type="ECO:0000313" key="2">
    <source>
        <dbReference type="Proteomes" id="UP001500571"/>
    </source>
</evidence>
<evidence type="ECO:0008006" key="3">
    <source>
        <dbReference type="Google" id="ProtNLM"/>
    </source>
</evidence>
<name>A0ABP5CW25_9ACTN</name>
<proteinExistence type="predicted"/>
<accession>A0ABP5CW25</accession>
<dbReference type="EMBL" id="BAAAPB010000004">
    <property type="protein sequence ID" value="GAA1969936.1"/>
    <property type="molecule type" value="Genomic_DNA"/>
</dbReference>
<dbReference type="Proteomes" id="UP001500571">
    <property type="component" value="Unassembled WGS sequence"/>
</dbReference>
<keyword evidence="2" id="KW-1185">Reference proteome</keyword>
<dbReference type="RefSeq" id="WP_344046724.1">
    <property type="nucleotide sequence ID" value="NZ_BAAAPB010000004.1"/>
</dbReference>
<organism evidence="1 2">
    <name type="scientific">Nocardioides panacihumi</name>
    <dbReference type="NCBI Taxonomy" id="400774"/>
    <lineage>
        <taxon>Bacteria</taxon>
        <taxon>Bacillati</taxon>
        <taxon>Actinomycetota</taxon>
        <taxon>Actinomycetes</taxon>
        <taxon>Propionibacteriales</taxon>
        <taxon>Nocardioidaceae</taxon>
        <taxon>Nocardioides</taxon>
    </lineage>
</organism>
<reference evidence="2" key="1">
    <citation type="journal article" date="2019" name="Int. J. Syst. Evol. Microbiol.">
        <title>The Global Catalogue of Microorganisms (GCM) 10K type strain sequencing project: providing services to taxonomists for standard genome sequencing and annotation.</title>
        <authorList>
            <consortium name="The Broad Institute Genomics Platform"/>
            <consortium name="The Broad Institute Genome Sequencing Center for Infectious Disease"/>
            <person name="Wu L."/>
            <person name="Ma J."/>
        </authorList>
    </citation>
    <scope>NUCLEOTIDE SEQUENCE [LARGE SCALE GENOMIC DNA]</scope>
    <source>
        <strain evidence="2">JCM 15309</strain>
    </source>
</reference>
<evidence type="ECO:0000313" key="1">
    <source>
        <dbReference type="EMBL" id="GAA1969936.1"/>
    </source>
</evidence>
<protein>
    <recommendedName>
        <fullName evidence="3">Allene oxide cyclase barrel-like domain-containing protein</fullName>
    </recommendedName>
</protein>
<sequence>MNTARLHLPKQSVIALTLALVTMLFVVPSAAAGGQHGRHTRVERFLLVSTNPDSPDNQPVLGFGPIHAKGVDHVVSDTQDVFQFPAGSLSVTHTPKKTHDSSDPVTCLFTFSERGTYEITGGTGAYAGASGHGNYRVAGTGIGCDENAAPEVFTLTINAMGPLHLM</sequence>